<name>A0A1J7IYB4_9PEZI</name>
<dbReference type="InParanoid" id="A0A1J7IYB4"/>
<organism evidence="3 4">
    <name type="scientific">Coniochaeta ligniaria NRRL 30616</name>
    <dbReference type="NCBI Taxonomy" id="1408157"/>
    <lineage>
        <taxon>Eukaryota</taxon>
        <taxon>Fungi</taxon>
        <taxon>Dikarya</taxon>
        <taxon>Ascomycota</taxon>
        <taxon>Pezizomycotina</taxon>
        <taxon>Sordariomycetes</taxon>
        <taxon>Sordariomycetidae</taxon>
        <taxon>Coniochaetales</taxon>
        <taxon>Coniochaetaceae</taxon>
        <taxon>Coniochaeta</taxon>
    </lineage>
</organism>
<dbReference type="CDD" id="cd02440">
    <property type="entry name" value="AdoMet_MTases"/>
    <property type="match status" value="1"/>
</dbReference>
<evidence type="ECO:0000256" key="2">
    <source>
        <dbReference type="ARBA" id="ARBA00022679"/>
    </source>
</evidence>
<evidence type="ECO:0000256" key="1">
    <source>
        <dbReference type="ARBA" id="ARBA00022603"/>
    </source>
</evidence>
<evidence type="ECO:0000313" key="3">
    <source>
        <dbReference type="EMBL" id="OIW32285.1"/>
    </source>
</evidence>
<dbReference type="EMBL" id="KV875095">
    <property type="protein sequence ID" value="OIW32285.1"/>
    <property type="molecule type" value="Genomic_DNA"/>
</dbReference>
<dbReference type="Proteomes" id="UP000182658">
    <property type="component" value="Unassembled WGS sequence"/>
</dbReference>
<dbReference type="Pfam" id="PF05971">
    <property type="entry name" value="Methyltransf_10"/>
    <property type="match status" value="1"/>
</dbReference>
<dbReference type="OrthoDB" id="514248at2759"/>
<keyword evidence="4" id="KW-1185">Reference proteome</keyword>
<dbReference type="InterPro" id="IPR029063">
    <property type="entry name" value="SAM-dependent_MTases_sf"/>
</dbReference>
<proteinExistence type="predicted"/>
<keyword evidence="2" id="KW-0808">Transferase</keyword>
<dbReference type="Gene3D" id="3.40.50.150">
    <property type="entry name" value="Vaccinia Virus protein VP39"/>
    <property type="match status" value="1"/>
</dbReference>
<dbReference type="STRING" id="1408157.A0A1J7IYB4"/>
<dbReference type="GO" id="GO:0008168">
    <property type="term" value="F:methyltransferase activity"/>
    <property type="evidence" value="ECO:0007669"/>
    <property type="project" value="UniProtKB-KW"/>
</dbReference>
<dbReference type="GO" id="GO:0070475">
    <property type="term" value="P:rRNA base methylation"/>
    <property type="evidence" value="ECO:0007669"/>
    <property type="project" value="TreeGrafter"/>
</dbReference>
<reference evidence="3 4" key="1">
    <citation type="submission" date="2016-10" db="EMBL/GenBank/DDBJ databases">
        <title>Draft genome sequence of Coniochaeta ligniaria NRRL30616, a lignocellulolytic fungus for bioabatement of inhibitors in plant biomass hydrolysates.</title>
        <authorList>
            <consortium name="DOE Joint Genome Institute"/>
            <person name="Jimenez D.J."/>
            <person name="Hector R.E."/>
            <person name="Riley R."/>
            <person name="Sun H."/>
            <person name="Grigoriev I.V."/>
            <person name="Van Elsas J.D."/>
            <person name="Nichols N.N."/>
        </authorList>
    </citation>
    <scope>NUCLEOTIDE SEQUENCE [LARGE SCALE GENOMIC DNA]</scope>
    <source>
        <strain evidence="3 4">NRRL 30616</strain>
    </source>
</reference>
<dbReference type="GO" id="GO:0005634">
    <property type="term" value="C:nucleus"/>
    <property type="evidence" value="ECO:0007669"/>
    <property type="project" value="TreeGrafter"/>
</dbReference>
<keyword evidence="1" id="KW-0489">Methyltransferase</keyword>
<dbReference type="AlphaFoldDB" id="A0A1J7IYB4"/>
<sequence>MDSNKRKAPDEVVVASGEIIHRDFPESDISSVRDSYYANLYTKEVDFRGLSKQDAEFAAILKGNGQLDFSDPAAVLQLTKTLLKLDFGLKIELPGDRLCPPIPNRHNYILWLKELMDTTSYSEPGRKLRGIDIGTGASCIYPLLGATQRPWCFIATDVDPESLDYARRNVAINGLEDRIQIVAKTKDDAYLLPLNDCIVDKVDFTMSNPPFYESEADLARSAKKKARPPNSACTGAPVEMVVEGGEVAFVGRLLQESLHFRDRVQWYTSMFGKLPSLHNFIEKLRQNGIDNYAVTEFVQGKKTKRWAVGWSFGDMRPSDKAARGVKATTWRSLLPCATWVEICSFSIDRGVSPMVQRITAVMASLELISWVWETEKLQGIGRARENVWSRAWRRKKKQQEQLLIDDTASTRRPEDAEEVCKLGFLLSVRISRSEATVGLRWLEGHHNGLFESLSGYIKSQLSSIL</sequence>
<dbReference type="InterPro" id="IPR010286">
    <property type="entry name" value="METTL16/RlmF"/>
</dbReference>
<protein>
    <recommendedName>
        <fullName evidence="5">U6 small nuclear RNA (adenine-(43)-N(6))-methyltransferase</fullName>
    </recommendedName>
</protein>
<dbReference type="PANTHER" id="PTHR13393">
    <property type="entry name" value="SAM-DEPENDENT METHYLTRANSFERASE"/>
    <property type="match status" value="1"/>
</dbReference>
<accession>A0A1J7IYB4</accession>
<dbReference type="PANTHER" id="PTHR13393:SF0">
    <property type="entry name" value="RNA N6-ADENOSINE-METHYLTRANSFERASE METTL16"/>
    <property type="match status" value="1"/>
</dbReference>
<evidence type="ECO:0008006" key="5">
    <source>
        <dbReference type="Google" id="ProtNLM"/>
    </source>
</evidence>
<gene>
    <name evidence="3" type="ORF">CONLIGDRAFT_264520</name>
</gene>
<evidence type="ECO:0000313" key="4">
    <source>
        <dbReference type="Proteomes" id="UP000182658"/>
    </source>
</evidence>
<dbReference type="SUPFAM" id="SSF53335">
    <property type="entry name" value="S-adenosyl-L-methionine-dependent methyltransferases"/>
    <property type="match status" value="1"/>
</dbReference>